<dbReference type="InterPro" id="IPR005467">
    <property type="entry name" value="His_kinase_dom"/>
</dbReference>
<feature type="domain" description="Response regulatory" evidence="11">
    <location>
        <begin position="649"/>
        <end position="766"/>
    </location>
</feature>
<feature type="region of interest" description="Disordered" evidence="8">
    <location>
        <begin position="768"/>
        <end position="794"/>
    </location>
</feature>
<feature type="transmembrane region" description="Helical" evidence="9">
    <location>
        <begin position="290"/>
        <end position="313"/>
    </location>
</feature>
<dbReference type="InterPro" id="IPR036097">
    <property type="entry name" value="HisK_dim/P_sf"/>
</dbReference>
<dbReference type="CDD" id="cd00082">
    <property type="entry name" value="HisKA"/>
    <property type="match status" value="1"/>
</dbReference>
<dbReference type="InterPro" id="IPR036890">
    <property type="entry name" value="HATPase_C_sf"/>
</dbReference>
<evidence type="ECO:0000256" key="8">
    <source>
        <dbReference type="SAM" id="MobiDB-lite"/>
    </source>
</evidence>
<dbReference type="PANTHER" id="PTHR43711">
    <property type="entry name" value="TWO-COMPONENT HISTIDINE KINASE"/>
    <property type="match status" value="1"/>
</dbReference>
<accession>A0ABX1I978</accession>
<keyword evidence="13" id="KW-1185">Reference proteome</keyword>
<dbReference type="EC" id="2.7.13.3" evidence="2"/>
<dbReference type="InterPro" id="IPR003661">
    <property type="entry name" value="HisK_dim/P_dom"/>
</dbReference>
<keyword evidence="9" id="KW-1133">Transmembrane helix</keyword>
<evidence type="ECO:0000256" key="9">
    <source>
        <dbReference type="SAM" id="Phobius"/>
    </source>
</evidence>
<evidence type="ECO:0000313" key="13">
    <source>
        <dbReference type="Proteomes" id="UP000740754"/>
    </source>
</evidence>
<keyword evidence="3" id="KW-0597">Phosphoprotein</keyword>
<keyword evidence="4" id="KW-0808">Transferase</keyword>
<keyword evidence="9" id="KW-0472">Membrane</keyword>
<feature type="compositionally biased region" description="Gly residues" evidence="8">
    <location>
        <begin position="785"/>
        <end position="794"/>
    </location>
</feature>
<dbReference type="SMART" id="SM00388">
    <property type="entry name" value="HisKA"/>
    <property type="match status" value="1"/>
</dbReference>
<feature type="domain" description="Histidine kinase" evidence="10">
    <location>
        <begin position="388"/>
        <end position="609"/>
    </location>
</feature>
<sequence>MKLRLYILLFLLAFGVTPLMLAVAINLPLVLDRTALFYQRAYLQNLRADFRDLDQHLASRHEMIRLLARLPEPGLILGLQGETEQVALARARYTRWVNQILADQRDIIQILFVDNSGSLRFQLARDDHDQGWRATEHPPQLPEPRFLEAGLSLQPGAVLVSRIRIDQEAGERDQRQLMTLSLISRLGAEGGAVVMAIDVGGLAQFYRDTLWVNHDGSYLRPGRPGGTAGEAFADFPGLAEILAEGKLALWKDHAGRQLLWVPMFLTEDGAPLWVGRAVDPSPLDAFRDALMVRVLSIMLALVVVVMVVARLIARRLERFGQSLTHGLTQVLREGRALRFHWRGPHEIRALGAQLTALAHTHAEHLRAEQAHTRELERSNRYKSEFLANVSHELRTPLNSILLLSKMLAAESGGLDPAQRRQAQVIHAAGSDLRTMIDNILDISRIEAGQVELELGWVELRPLLAALMALIEPQLTERAVTLRLEIDPQAPALIHSDGDTLRQILKNFLSNALKFTERGHILLGCTPSDDPELPLALYVADTGIGIAEDKQGLIFEAFQQADGSTRRRYGGTGLGLSISRELAEMLGGRIEVESAPGAGARFTLLLPLVESGVGVPESRPSSGHRERAGSGEAVSEVTASAAVASDAAGWVLVIAREVSLLVRLAAALRRRGLRVQTAADLEEAGETLSEEGEGCMLVLLAFTGAPAESCDSILGLIAQCPARAPAVVLLGEAEAPLPECCRAAGVFALLAKSVDDDRLDRLLAEVRGRRTSSARDAHQVDRDATGPGGAVRGEQ</sequence>
<dbReference type="Proteomes" id="UP000740754">
    <property type="component" value="Unassembled WGS sequence"/>
</dbReference>
<dbReference type="RefSeq" id="WP_168670280.1">
    <property type="nucleotide sequence ID" value="NZ_JAAXKX010000020.1"/>
</dbReference>
<evidence type="ECO:0000256" key="6">
    <source>
        <dbReference type="ARBA" id="ARBA00023012"/>
    </source>
</evidence>
<dbReference type="PROSITE" id="PS50110">
    <property type="entry name" value="RESPONSE_REGULATORY"/>
    <property type="match status" value="1"/>
</dbReference>
<keyword evidence="9" id="KW-0812">Transmembrane</keyword>
<evidence type="ECO:0000256" key="7">
    <source>
        <dbReference type="PROSITE-ProRule" id="PRU00169"/>
    </source>
</evidence>
<dbReference type="InterPro" id="IPR001789">
    <property type="entry name" value="Sig_transdc_resp-reg_receiver"/>
</dbReference>
<dbReference type="Gene3D" id="3.30.565.10">
    <property type="entry name" value="Histidine kinase-like ATPase, C-terminal domain"/>
    <property type="match status" value="1"/>
</dbReference>
<gene>
    <name evidence="12" type="ORF">HF203_12715</name>
</gene>
<evidence type="ECO:0000313" key="12">
    <source>
        <dbReference type="EMBL" id="NKN34082.1"/>
    </source>
</evidence>
<name>A0ABX1I978_9GAMM</name>
<dbReference type="CDD" id="cd16922">
    <property type="entry name" value="HATPase_EvgS-ArcB-TorS-like"/>
    <property type="match status" value="1"/>
</dbReference>
<evidence type="ECO:0000256" key="3">
    <source>
        <dbReference type="ARBA" id="ARBA00022553"/>
    </source>
</evidence>
<organism evidence="12 13">
    <name type="scientific">Marichromatium bheemlicum</name>
    <dbReference type="NCBI Taxonomy" id="365339"/>
    <lineage>
        <taxon>Bacteria</taxon>
        <taxon>Pseudomonadati</taxon>
        <taxon>Pseudomonadota</taxon>
        <taxon>Gammaproteobacteria</taxon>
        <taxon>Chromatiales</taxon>
        <taxon>Chromatiaceae</taxon>
        <taxon>Marichromatium</taxon>
    </lineage>
</organism>
<keyword evidence="5" id="KW-0418">Kinase</keyword>
<dbReference type="Gene3D" id="1.10.287.130">
    <property type="match status" value="1"/>
</dbReference>
<comment type="catalytic activity">
    <reaction evidence="1">
        <text>ATP + protein L-histidine = ADP + protein N-phospho-L-histidine.</text>
        <dbReference type="EC" id="2.7.13.3"/>
    </reaction>
</comment>
<reference evidence="12 13" key="1">
    <citation type="submission" date="2020-04" db="EMBL/GenBank/DDBJ databases">
        <title>Draft Whole-Genome sequence of Marichromatium bheemlicum DSM 18632, type strain.</title>
        <authorList>
            <person name="Kyndt J.A."/>
            <person name="Meyer T.E."/>
        </authorList>
    </citation>
    <scope>NUCLEOTIDE SEQUENCE [LARGE SCALE GENOMIC DNA]</scope>
    <source>
        <strain evidence="12 13">DSM 18632</strain>
    </source>
</reference>
<feature type="compositionally biased region" description="Basic and acidic residues" evidence="8">
    <location>
        <begin position="768"/>
        <end position="783"/>
    </location>
</feature>
<keyword evidence="6" id="KW-0902">Two-component regulatory system</keyword>
<dbReference type="Pfam" id="PF00512">
    <property type="entry name" value="HisKA"/>
    <property type="match status" value="1"/>
</dbReference>
<dbReference type="PROSITE" id="PS50109">
    <property type="entry name" value="HIS_KIN"/>
    <property type="match status" value="1"/>
</dbReference>
<dbReference type="SUPFAM" id="SSF55874">
    <property type="entry name" value="ATPase domain of HSP90 chaperone/DNA topoisomerase II/histidine kinase"/>
    <property type="match status" value="1"/>
</dbReference>
<comment type="caution">
    <text evidence="7">Lacks conserved residue(s) required for the propagation of feature annotation.</text>
</comment>
<protein>
    <recommendedName>
        <fullName evidence="2">histidine kinase</fullName>
        <ecNumber evidence="2">2.7.13.3</ecNumber>
    </recommendedName>
</protein>
<evidence type="ECO:0000256" key="2">
    <source>
        <dbReference type="ARBA" id="ARBA00012438"/>
    </source>
</evidence>
<dbReference type="EMBL" id="JAAXKX010000020">
    <property type="protein sequence ID" value="NKN34082.1"/>
    <property type="molecule type" value="Genomic_DNA"/>
</dbReference>
<dbReference type="InterPro" id="IPR003594">
    <property type="entry name" value="HATPase_dom"/>
</dbReference>
<dbReference type="SMART" id="SM00387">
    <property type="entry name" value="HATPase_c"/>
    <property type="match status" value="1"/>
</dbReference>
<dbReference type="InterPro" id="IPR004358">
    <property type="entry name" value="Sig_transdc_His_kin-like_C"/>
</dbReference>
<evidence type="ECO:0000259" key="10">
    <source>
        <dbReference type="PROSITE" id="PS50109"/>
    </source>
</evidence>
<dbReference type="SUPFAM" id="SSF52172">
    <property type="entry name" value="CheY-like"/>
    <property type="match status" value="1"/>
</dbReference>
<proteinExistence type="predicted"/>
<evidence type="ECO:0000256" key="4">
    <source>
        <dbReference type="ARBA" id="ARBA00022679"/>
    </source>
</evidence>
<dbReference type="Gene3D" id="3.40.50.2300">
    <property type="match status" value="1"/>
</dbReference>
<dbReference type="PANTHER" id="PTHR43711:SF26">
    <property type="entry name" value="SENSOR HISTIDINE KINASE RCSC"/>
    <property type="match status" value="1"/>
</dbReference>
<dbReference type="InterPro" id="IPR011006">
    <property type="entry name" value="CheY-like_superfamily"/>
</dbReference>
<dbReference type="SUPFAM" id="SSF47384">
    <property type="entry name" value="Homodimeric domain of signal transducing histidine kinase"/>
    <property type="match status" value="1"/>
</dbReference>
<comment type="caution">
    <text evidence="12">The sequence shown here is derived from an EMBL/GenBank/DDBJ whole genome shotgun (WGS) entry which is preliminary data.</text>
</comment>
<dbReference type="Pfam" id="PF02518">
    <property type="entry name" value="HATPase_c"/>
    <property type="match status" value="1"/>
</dbReference>
<evidence type="ECO:0000256" key="5">
    <source>
        <dbReference type="ARBA" id="ARBA00022777"/>
    </source>
</evidence>
<dbReference type="InterPro" id="IPR050736">
    <property type="entry name" value="Sensor_HK_Regulatory"/>
</dbReference>
<evidence type="ECO:0000259" key="11">
    <source>
        <dbReference type="PROSITE" id="PS50110"/>
    </source>
</evidence>
<evidence type="ECO:0000256" key="1">
    <source>
        <dbReference type="ARBA" id="ARBA00000085"/>
    </source>
</evidence>
<dbReference type="PRINTS" id="PR00344">
    <property type="entry name" value="BCTRLSENSOR"/>
</dbReference>